<dbReference type="Proteomes" id="UP000678499">
    <property type="component" value="Unassembled WGS sequence"/>
</dbReference>
<keyword evidence="3" id="KW-1185">Reference proteome</keyword>
<proteinExistence type="predicted"/>
<dbReference type="SUPFAM" id="SSF50494">
    <property type="entry name" value="Trypsin-like serine proteases"/>
    <property type="match status" value="1"/>
</dbReference>
<dbReference type="InterPro" id="IPR001254">
    <property type="entry name" value="Trypsin_dom"/>
</dbReference>
<reference evidence="2" key="1">
    <citation type="submission" date="2020-11" db="EMBL/GenBank/DDBJ databases">
        <authorList>
            <person name="Tran Van P."/>
        </authorList>
    </citation>
    <scope>NUCLEOTIDE SEQUENCE</scope>
</reference>
<gene>
    <name evidence="2" type="ORF">NMOB1V02_LOCUS10823</name>
</gene>
<name>A0A7R9BZ49_9CRUS</name>
<dbReference type="InterPro" id="IPR043504">
    <property type="entry name" value="Peptidase_S1_PA_chymotrypsin"/>
</dbReference>
<dbReference type="InterPro" id="IPR009003">
    <property type="entry name" value="Peptidase_S1_PA"/>
</dbReference>
<dbReference type="Gene3D" id="2.40.10.10">
    <property type="entry name" value="Trypsin-like serine proteases"/>
    <property type="match status" value="1"/>
</dbReference>
<protein>
    <recommendedName>
        <fullName evidence="1">Peptidase S1 domain-containing protein</fullName>
    </recommendedName>
</protein>
<feature type="non-terminal residue" evidence="2">
    <location>
        <position position="1"/>
    </location>
</feature>
<feature type="domain" description="Peptidase S1" evidence="1">
    <location>
        <begin position="67"/>
        <end position="189"/>
    </location>
</feature>
<evidence type="ECO:0000259" key="1">
    <source>
        <dbReference type="Pfam" id="PF00089"/>
    </source>
</evidence>
<dbReference type="OrthoDB" id="10061449at2759"/>
<dbReference type="EMBL" id="OA887055">
    <property type="protein sequence ID" value="CAD7283205.1"/>
    <property type="molecule type" value="Genomic_DNA"/>
</dbReference>
<dbReference type="Pfam" id="PF00089">
    <property type="entry name" value="Trypsin"/>
    <property type="match status" value="1"/>
</dbReference>
<evidence type="ECO:0000313" key="2">
    <source>
        <dbReference type="EMBL" id="CAD7283205.1"/>
    </source>
</evidence>
<dbReference type="GO" id="GO:0006508">
    <property type="term" value="P:proteolysis"/>
    <property type="evidence" value="ECO:0007669"/>
    <property type="project" value="InterPro"/>
</dbReference>
<accession>A0A7R9BZ49</accession>
<dbReference type="EMBL" id="CAJPEX010005018">
    <property type="protein sequence ID" value="CAG0923357.1"/>
    <property type="molecule type" value="Genomic_DNA"/>
</dbReference>
<dbReference type="AlphaFoldDB" id="A0A7R9BZ49"/>
<dbReference type="GO" id="GO:0004252">
    <property type="term" value="F:serine-type endopeptidase activity"/>
    <property type="evidence" value="ECO:0007669"/>
    <property type="project" value="InterPro"/>
</dbReference>
<evidence type="ECO:0000313" key="3">
    <source>
        <dbReference type="Proteomes" id="UP000678499"/>
    </source>
</evidence>
<sequence>MNFNFRLRTGNDLIEWDDDEFKFKKSQRRCFMTQLAAVKTYSRDTKEPVQTPEDPSMSNSHKIFRRTLRSCGGSLISSKYVLTSATCVALPIVGPLRFPYNIKVTLGDLQANTKEKSEVNSLGIGIPHQNFGSKQKNQNPFQSLKVKSAFAERDPYNIALVYLLSQPTLTAEIQTIALPAIGENVAIGTQ</sequence>
<organism evidence="2">
    <name type="scientific">Notodromas monacha</name>
    <dbReference type="NCBI Taxonomy" id="399045"/>
    <lineage>
        <taxon>Eukaryota</taxon>
        <taxon>Metazoa</taxon>
        <taxon>Ecdysozoa</taxon>
        <taxon>Arthropoda</taxon>
        <taxon>Crustacea</taxon>
        <taxon>Oligostraca</taxon>
        <taxon>Ostracoda</taxon>
        <taxon>Podocopa</taxon>
        <taxon>Podocopida</taxon>
        <taxon>Cypridocopina</taxon>
        <taxon>Cypridoidea</taxon>
        <taxon>Cyprididae</taxon>
        <taxon>Notodromas</taxon>
    </lineage>
</organism>